<dbReference type="STRING" id="112090.W4FTN7"/>
<feature type="compositionally biased region" description="Low complexity" evidence="3">
    <location>
        <begin position="55"/>
        <end position="72"/>
    </location>
</feature>
<dbReference type="AlphaFoldDB" id="W4FTN7"/>
<proteinExistence type="inferred from homology"/>
<dbReference type="RefSeq" id="XP_009840260.1">
    <property type="nucleotide sequence ID" value="XM_009841958.1"/>
</dbReference>
<keyword evidence="2" id="KW-1015">Disulfide bond</keyword>
<dbReference type="Pfam" id="PF05254">
    <property type="entry name" value="UPF0203"/>
    <property type="match status" value="1"/>
</dbReference>
<comment type="similarity">
    <text evidence="1">Belongs to the TRIAP1/MDM35 family.</text>
</comment>
<dbReference type="OrthoDB" id="20872at2759"/>
<evidence type="ECO:0008006" key="5">
    <source>
        <dbReference type="Google" id="ProtNLM"/>
    </source>
</evidence>
<dbReference type="EMBL" id="KI913167">
    <property type="protein sequence ID" value="ETV70301.1"/>
    <property type="molecule type" value="Genomic_DNA"/>
</dbReference>
<protein>
    <recommendedName>
        <fullName evidence="5">CHCH domain-containing protein</fullName>
    </recommendedName>
</protein>
<evidence type="ECO:0000313" key="4">
    <source>
        <dbReference type="EMBL" id="ETV70301.1"/>
    </source>
</evidence>
<feature type="region of interest" description="Disordered" evidence="3">
    <location>
        <begin position="52"/>
        <end position="72"/>
    </location>
</feature>
<name>W4FTN7_APHAT</name>
<evidence type="ECO:0000256" key="3">
    <source>
        <dbReference type="SAM" id="MobiDB-lite"/>
    </source>
</evidence>
<dbReference type="VEuPathDB" id="FungiDB:H257_14199"/>
<dbReference type="GeneID" id="20816195"/>
<sequence length="72" mass="7878">MDALKACDEFNARAKACYGVWFDRLLAGHFEQADCVQESDDYKQCILEAIERGKSSSSPTSAPSTPSHPKAP</sequence>
<organism evidence="4">
    <name type="scientific">Aphanomyces astaci</name>
    <name type="common">Crayfish plague agent</name>
    <dbReference type="NCBI Taxonomy" id="112090"/>
    <lineage>
        <taxon>Eukaryota</taxon>
        <taxon>Sar</taxon>
        <taxon>Stramenopiles</taxon>
        <taxon>Oomycota</taxon>
        <taxon>Saprolegniomycetes</taxon>
        <taxon>Saprolegniales</taxon>
        <taxon>Verrucalvaceae</taxon>
        <taxon>Aphanomyces</taxon>
    </lineage>
</organism>
<reference evidence="4" key="1">
    <citation type="submission" date="2013-12" db="EMBL/GenBank/DDBJ databases">
        <title>The Genome Sequence of Aphanomyces astaci APO3.</title>
        <authorList>
            <consortium name="The Broad Institute Genomics Platform"/>
            <person name="Russ C."/>
            <person name="Tyler B."/>
            <person name="van West P."/>
            <person name="Dieguez-Uribeondo J."/>
            <person name="Young S.K."/>
            <person name="Zeng Q."/>
            <person name="Gargeya S."/>
            <person name="Fitzgerald M."/>
            <person name="Abouelleil A."/>
            <person name="Alvarado L."/>
            <person name="Chapman S.B."/>
            <person name="Gainer-Dewar J."/>
            <person name="Goldberg J."/>
            <person name="Griggs A."/>
            <person name="Gujja S."/>
            <person name="Hansen M."/>
            <person name="Howarth C."/>
            <person name="Imamovic A."/>
            <person name="Ireland A."/>
            <person name="Larimer J."/>
            <person name="McCowan C."/>
            <person name="Murphy C."/>
            <person name="Pearson M."/>
            <person name="Poon T.W."/>
            <person name="Priest M."/>
            <person name="Roberts A."/>
            <person name="Saif S."/>
            <person name="Shea T."/>
            <person name="Sykes S."/>
            <person name="Wortman J."/>
            <person name="Nusbaum C."/>
            <person name="Birren B."/>
        </authorList>
    </citation>
    <scope>NUCLEOTIDE SEQUENCE [LARGE SCALE GENOMIC DNA]</scope>
    <source>
        <strain evidence="4">APO3</strain>
    </source>
</reference>
<accession>W4FTN7</accession>
<gene>
    <name evidence="4" type="ORF">H257_14199</name>
</gene>
<evidence type="ECO:0000256" key="2">
    <source>
        <dbReference type="ARBA" id="ARBA00023157"/>
    </source>
</evidence>
<dbReference type="InterPro" id="IPR007918">
    <property type="entry name" value="MDM35_apoptosis"/>
</dbReference>
<evidence type="ECO:0000256" key="1">
    <source>
        <dbReference type="ARBA" id="ARBA00006196"/>
    </source>
</evidence>